<proteinExistence type="predicted"/>
<evidence type="ECO:0000313" key="3">
    <source>
        <dbReference type="Proteomes" id="UP000721442"/>
    </source>
</evidence>
<dbReference type="AlphaFoldDB" id="A0A940DC37"/>
<accession>A0A940DC37</accession>
<feature type="signal peptide" evidence="1">
    <location>
        <begin position="1"/>
        <end position="18"/>
    </location>
</feature>
<reference evidence="2" key="2">
    <citation type="journal article" date="2021" name="PeerJ">
        <title>Extensive microbial diversity within the chicken gut microbiome revealed by metagenomics and culture.</title>
        <authorList>
            <person name="Gilroy R."/>
            <person name="Ravi A."/>
            <person name="Getino M."/>
            <person name="Pursley I."/>
            <person name="Horton D.L."/>
            <person name="Alikhan N.F."/>
            <person name="Baker D."/>
            <person name="Gharbi K."/>
            <person name="Hall N."/>
            <person name="Watson M."/>
            <person name="Adriaenssens E.M."/>
            <person name="Foster-Nyarko E."/>
            <person name="Jarju S."/>
            <person name="Secka A."/>
            <person name="Antonio M."/>
            <person name="Oren A."/>
            <person name="Chaudhuri R.R."/>
            <person name="La Ragione R."/>
            <person name="Hildebrand F."/>
            <person name="Pallen M.J."/>
        </authorList>
    </citation>
    <scope>NUCLEOTIDE SEQUENCE</scope>
    <source>
        <strain evidence="2">B1-16210</strain>
    </source>
</reference>
<sequence>MKRIIVLVLAIVPVCAIAAAPSTSCPSGYVAVVEEHMDIANSSCPSGYTSAGTATSCIASNPGGSCIMYAPANTTYSDSTGSYVFDQACAME</sequence>
<reference evidence="2" key="1">
    <citation type="submission" date="2020-10" db="EMBL/GenBank/DDBJ databases">
        <authorList>
            <person name="Gilroy R."/>
        </authorList>
    </citation>
    <scope>NUCLEOTIDE SEQUENCE</scope>
    <source>
        <strain evidence="2">B1-16210</strain>
    </source>
</reference>
<name>A0A940DC37_9PROT</name>
<gene>
    <name evidence="2" type="ORF">IAC77_00430</name>
</gene>
<evidence type="ECO:0000313" key="2">
    <source>
        <dbReference type="EMBL" id="MBO8406912.1"/>
    </source>
</evidence>
<dbReference type="EMBL" id="JADINE010000005">
    <property type="protein sequence ID" value="MBO8406912.1"/>
    <property type="molecule type" value="Genomic_DNA"/>
</dbReference>
<dbReference type="Proteomes" id="UP000721442">
    <property type="component" value="Unassembled WGS sequence"/>
</dbReference>
<comment type="caution">
    <text evidence="2">The sequence shown here is derived from an EMBL/GenBank/DDBJ whole genome shotgun (WGS) entry which is preliminary data.</text>
</comment>
<feature type="chain" id="PRO_5037451134" evidence="1">
    <location>
        <begin position="19"/>
        <end position="92"/>
    </location>
</feature>
<evidence type="ECO:0000256" key="1">
    <source>
        <dbReference type="SAM" id="SignalP"/>
    </source>
</evidence>
<protein>
    <submittedName>
        <fullName evidence="2">Uncharacterized protein</fullName>
    </submittedName>
</protein>
<organism evidence="2 3">
    <name type="scientific">Candidatus Enterousia excrementavium</name>
    <dbReference type="NCBI Taxonomy" id="2840789"/>
    <lineage>
        <taxon>Bacteria</taxon>
        <taxon>Pseudomonadati</taxon>
        <taxon>Pseudomonadota</taxon>
        <taxon>Alphaproteobacteria</taxon>
        <taxon>Candidatus Enterousia</taxon>
    </lineage>
</organism>
<keyword evidence="1" id="KW-0732">Signal</keyword>